<dbReference type="Pfam" id="PF03321">
    <property type="entry name" value="GH3"/>
    <property type="match status" value="1"/>
</dbReference>
<dbReference type="EMBL" id="JAPMOU010000071">
    <property type="protein sequence ID" value="MDE1465590.1"/>
    <property type="molecule type" value="Genomic_DNA"/>
</dbReference>
<keyword evidence="4" id="KW-1185">Reference proteome</keyword>
<evidence type="ECO:0000259" key="2">
    <source>
        <dbReference type="Pfam" id="PF23572"/>
    </source>
</evidence>
<proteinExistence type="predicted"/>
<dbReference type="Proteomes" id="UP001528823">
    <property type="component" value="Unassembled WGS sequence"/>
</dbReference>
<reference evidence="3 4" key="1">
    <citation type="submission" date="2022-11" db="EMBL/GenBank/DDBJ databases">
        <title>Spartinivicinus poritis sp. nov., isolated from scleractinian coral Porites lutea.</title>
        <authorList>
            <person name="Zhang G."/>
            <person name="Cai L."/>
            <person name="Wei Q."/>
        </authorList>
    </citation>
    <scope>NUCLEOTIDE SEQUENCE [LARGE SCALE GENOMIC DNA]</scope>
    <source>
        <strain evidence="3 4">A2-2</strain>
    </source>
</reference>
<dbReference type="PANTHER" id="PTHR31901">
    <property type="entry name" value="GH3 DOMAIN-CONTAINING PROTEIN"/>
    <property type="match status" value="1"/>
</dbReference>
<evidence type="ECO:0000259" key="1">
    <source>
        <dbReference type="Pfam" id="PF23571"/>
    </source>
</evidence>
<comment type="caution">
    <text evidence="3">The sequence shown here is derived from an EMBL/GenBank/DDBJ whole genome shotgun (WGS) entry which is preliminary data.</text>
</comment>
<dbReference type="Pfam" id="PF23572">
    <property type="entry name" value="GH3_C"/>
    <property type="match status" value="1"/>
</dbReference>
<dbReference type="PANTHER" id="PTHR31901:SF9">
    <property type="entry name" value="GH3 DOMAIN-CONTAINING PROTEIN"/>
    <property type="match status" value="1"/>
</dbReference>
<evidence type="ECO:0000313" key="3">
    <source>
        <dbReference type="EMBL" id="MDE1465590.1"/>
    </source>
</evidence>
<organism evidence="3 4">
    <name type="scientific">Spartinivicinus poritis</name>
    <dbReference type="NCBI Taxonomy" id="2994640"/>
    <lineage>
        <taxon>Bacteria</taxon>
        <taxon>Pseudomonadati</taxon>
        <taxon>Pseudomonadota</taxon>
        <taxon>Gammaproteobacteria</taxon>
        <taxon>Oceanospirillales</taxon>
        <taxon>Zooshikellaceae</taxon>
        <taxon>Spartinivicinus</taxon>
    </lineage>
</organism>
<dbReference type="RefSeq" id="WP_274691894.1">
    <property type="nucleotide sequence ID" value="NZ_JAPMOU010000071.1"/>
</dbReference>
<dbReference type="InterPro" id="IPR055378">
    <property type="entry name" value="GH3_C"/>
</dbReference>
<evidence type="ECO:0000313" key="4">
    <source>
        <dbReference type="Proteomes" id="UP001528823"/>
    </source>
</evidence>
<name>A0ABT5UGU0_9GAMM</name>
<gene>
    <name evidence="3" type="ORF">ORQ98_26875</name>
</gene>
<dbReference type="InterPro" id="IPR055377">
    <property type="entry name" value="GH3_M"/>
</dbReference>
<dbReference type="InterPro" id="IPR004993">
    <property type="entry name" value="GH3"/>
</dbReference>
<dbReference type="Pfam" id="PF23571">
    <property type="entry name" value="GH3_M"/>
    <property type="match status" value="1"/>
</dbReference>
<protein>
    <submittedName>
        <fullName evidence="3">GH3 auxin-responsive promoter family protein</fullName>
    </submittedName>
</protein>
<feature type="domain" description="GH3 C-terminal" evidence="2">
    <location>
        <begin position="435"/>
        <end position="528"/>
    </location>
</feature>
<feature type="domain" description="GH3 middle" evidence="1">
    <location>
        <begin position="338"/>
        <end position="406"/>
    </location>
</feature>
<accession>A0ABT5UGU0</accession>
<sequence>MKKYMLAAIHRAHAVSLKKETRRFCTSLKKISIKQEEILQAIIRENANCQYLKYYLKEHDCTNSIIETVQEKLPIVSYKDLSPWIDKIHSTNDRVLTEEPVLFWEPTSGSTDSKKWIPYTASLLNSFNNGIKPWLKSLYDYYPTLKSGTHYWSISMATSEHIQNHTGIPLGVEDDSDFLDPFSRWAMHKITAVPSSIKHCKTSEEWQFNTCRYLLEQNNLSFISIWSPTFLMVLCDYIVENFDNMVASLSRNRQKEIIKSKFENTRDFSKLWPNLKLISCWTDGPSYTFAKALLSRFSNSVIQGKGLLATECVISIPFINSRKNFFSHKESLISQGSVLASNSHFFEFLEAETDCTDTYLAHELKIGITYIPVVTTSGGLYRYKINDLVRCTGFIQKTPTIEFVGKADYTSDVAGEKLHPIFIDNIIKKVREKMKIEIHFMLISAPKILPGSYKLFIDSPESDNDIKNFTEELEYQLNSSHHYFNCIKIGQLKPLSFHRVKNAWRKYQTMFTKHGMKLGDIKPSILNNRYDWDKVFLKN</sequence>